<dbReference type="VEuPathDB" id="VectorBase:GAUT034376"/>
<evidence type="ECO:0000313" key="2">
    <source>
        <dbReference type="Proteomes" id="UP000078200"/>
    </source>
</evidence>
<keyword evidence="2" id="KW-1185">Reference proteome</keyword>
<dbReference type="STRING" id="7395.A0A1A9VE52"/>
<dbReference type="AlphaFoldDB" id="A0A1A9VE52"/>
<reference evidence="1" key="1">
    <citation type="submission" date="2020-05" db="UniProtKB">
        <authorList>
            <consortium name="EnsemblMetazoa"/>
        </authorList>
    </citation>
    <scope>IDENTIFICATION</scope>
    <source>
        <strain evidence="1">TTRI</strain>
    </source>
</reference>
<proteinExistence type="predicted"/>
<dbReference type="EnsemblMetazoa" id="GAUT034376-RA">
    <property type="protein sequence ID" value="GAUT034376-PA"/>
    <property type="gene ID" value="GAUT034376"/>
</dbReference>
<name>A0A1A9VE52_GLOAU</name>
<protein>
    <submittedName>
        <fullName evidence="1">Uncharacterized protein</fullName>
    </submittedName>
</protein>
<dbReference type="Proteomes" id="UP000078200">
    <property type="component" value="Unassembled WGS sequence"/>
</dbReference>
<sequence length="115" mass="12774">MPLGPKFLVKQRLAEDRIYRNVQVNSNSFMSNAVVCAEIRYLNDRTYIEPTAFGAQVVNFTTKALASHSGFPKIAILQYTHSSAIIQIAGGHPAGRVHTQATATLNIIKHYQNFI</sequence>
<evidence type="ECO:0000313" key="1">
    <source>
        <dbReference type="EnsemblMetazoa" id="GAUT034376-PA"/>
    </source>
</evidence>
<accession>A0A1A9VE52</accession>
<organism evidence="1 2">
    <name type="scientific">Glossina austeni</name>
    <name type="common">Savannah tsetse fly</name>
    <dbReference type="NCBI Taxonomy" id="7395"/>
    <lineage>
        <taxon>Eukaryota</taxon>
        <taxon>Metazoa</taxon>
        <taxon>Ecdysozoa</taxon>
        <taxon>Arthropoda</taxon>
        <taxon>Hexapoda</taxon>
        <taxon>Insecta</taxon>
        <taxon>Pterygota</taxon>
        <taxon>Neoptera</taxon>
        <taxon>Endopterygota</taxon>
        <taxon>Diptera</taxon>
        <taxon>Brachycera</taxon>
        <taxon>Muscomorpha</taxon>
        <taxon>Hippoboscoidea</taxon>
        <taxon>Glossinidae</taxon>
        <taxon>Glossina</taxon>
    </lineage>
</organism>